<dbReference type="EMBL" id="JAHESC010000071">
    <property type="protein sequence ID" value="MBT1690562.1"/>
    <property type="molecule type" value="Genomic_DNA"/>
</dbReference>
<evidence type="ECO:0000259" key="4">
    <source>
        <dbReference type="Pfam" id="PF18962"/>
    </source>
</evidence>
<dbReference type="AlphaFoldDB" id="A0AAP2GGF8"/>
<dbReference type="Gene3D" id="2.60.40.1180">
    <property type="entry name" value="Golgi alpha-mannosidase II"/>
    <property type="match status" value="1"/>
</dbReference>
<dbReference type="Pfam" id="PF18962">
    <property type="entry name" value="Por_Secre_tail"/>
    <property type="match status" value="1"/>
</dbReference>
<dbReference type="GO" id="GO:0005975">
    <property type="term" value="P:carbohydrate metabolic process"/>
    <property type="evidence" value="ECO:0007669"/>
    <property type="project" value="InterPro"/>
</dbReference>
<organism evidence="5 6">
    <name type="scientific">Dawidia soli</name>
    <dbReference type="NCBI Taxonomy" id="2782352"/>
    <lineage>
        <taxon>Bacteria</taxon>
        <taxon>Pseudomonadati</taxon>
        <taxon>Bacteroidota</taxon>
        <taxon>Cytophagia</taxon>
        <taxon>Cytophagales</taxon>
        <taxon>Chryseotaleaceae</taxon>
        <taxon>Dawidia</taxon>
    </lineage>
</organism>
<dbReference type="InterPro" id="IPR026444">
    <property type="entry name" value="Secre_tail"/>
</dbReference>
<dbReference type="InterPro" id="IPR013785">
    <property type="entry name" value="Aldolase_TIM"/>
</dbReference>
<dbReference type="RefSeq" id="WP_254094087.1">
    <property type="nucleotide sequence ID" value="NZ_JAHESC010000071.1"/>
</dbReference>
<keyword evidence="2" id="KW-0378">Hydrolase</keyword>
<dbReference type="PANTHER" id="PTHR11452:SF75">
    <property type="entry name" value="ALPHA-GALACTOSIDASE MEL1"/>
    <property type="match status" value="1"/>
</dbReference>
<keyword evidence="3" id="KW-0326">Glycosidase</keyword>
<comment type="caution">
    <text evidence="5">The sequence shown here is derived from an EMBL/GenBank/DDBJ whole genome shotgun (WGS) entry which is preliminary data.</text>
</comment>
<dbReference type="NCBIfam" id="TIGR04183">
    <property type="entry name" value="Por_Secre_tail"/>
    <property type="match status" value="1"/>
</dbReference>
<comment type="similarity">
    <text evidence="1">Belongs to the glycosyl hydrolase 27 family.</text>
</comment>
<dbReference type="PANTHER" id="PTHR11452">
    <property type="entry name" value="ALPHA-GALACTOSIDASE/ALPHA-N-ACETYLGALACTOSAMINIDASE"/>
    <property type="match status" value="1"/>
</dbReference>
<feature type="domain" description="Secretion system C-terminal sorting" evidence="4">
    <location>
        <begin position="703"/>
        <end position="765"/>
    </location>
</feature>
<dbReference type="InterPro" id="IPR002241">
    <property type="entry name" value="Glyco_hydro_27"/>
</dbReference>
<dbReference type="InterPro" id="IPR013780">
    <property type="entry name" value="Glyco_hydro_b"/>
</dbReference>
<dbReference type="InterPro" id="IPR017853">
    <property type="entry name" value="GH"/>
</dbReference>
<dbReference type="Proteomes" id="UP001319180">
    <property type="component" value="Unassembled WGS sequence"/>
</dbReference>
<name>A0AAP2GGF8_9BACT</name>
<gene>
    <name evidence="5" type="ORF">KK078_28615</name>
</gene>
<keyword evidence="6" id="KW-1185">Reference proteome</keyword>
<evidence type="ECO:0000256" key="1">
    <source>
        <dbReference type="ARBA" id="ARBA00009743"/>
    </source>
</evidence>
<dbReference type="GO" id="GO:0004553">
    <property type="term" value="F:hydrolase activity, hydrolyzing O-glycosyl compounds"/>
    <property type="evidence" value="ECO:0007669"/>
    <property type="project" value="InterPro"/>
</dbReference>
<sequence>MRIAHRFYFYIPNLNKPNMKYVFLCLIFGLPGALRAQEIIPYGDGGQIEYNLQTGTYTVLQQDKAYITDARAVVYNGTTEVTSTAYTSRTIERSDIHDAFGAGQKIVINLSGAGLPDLQQVFYTYGGKPYFLIEVYLRGTAVSSNYMAPLVSAHASSGVTGDNRVLQVPFDNDTFIRYRSRSMSSTVTNVSSEVTACYDNVSRTGLVIGSVEHTDWKTGVRTTGAGSQLTELTAWGGYTDKDITRDGIAHGTLSGTAVKSPRMFVGLFADWRTGLDEYGKANALAEPRYIFHWDKPTPFGWNSWGAIQDKLTLDNAKAVASFFATSVPAYRNGGTAYIDLDSYWDKLSSDGIIGDFSKLKAFADHCKERGLQPGIYWAPFVDWGKSDRKVEGSNYSYPETWTKAKGAYHDLDGARAMDPTHPATQKRIDLLINKFKDCGFTMIKVDFIGHAAIEADSYFDPTVKTGMQAFRKGMEYLVDRLDSKMLVYVAISPNLATGRYAHMRRIACDAYSNIGATEYTLNSTTYGWWQTYVYNYIDADHIVFKSETAGENRARFASGLITGTLITGDDFSTSGPWTSTARQLLQNEDLLTIARNGVAFTPVEGNAAESASEVFVRTIGTSQYVAVINYGDKKTFDLSLSRLGIASGEYAVKELFTGQVTGLQGSTLSRALPARDAAIFRLTPGTVTGTLTENANDTATLSPNPATDMVKIQSAKTIRTLKVLSAEGKVMNEVKNVKSKEYSFSVASFRKGIYIVTLVHTDGTTKVFKVVRD</sequence>
<reference evidence="5 6" key="1">
    <citation type="submission" date="2021-05" db="EMBL/GenBank/DDBJ databases">
        <title>A Polyphasic approach of four new species of the genus Ohtaekwangia: Ohtaekwangia histidinii sp. nov., Ohtaekwangia cretensis sp. nov., Ohtaekwangia indiensis sp. nov., Ohtaekwangia reichenbachii sp. nov. from diverse environment.</title>
        <authorList>
            <person name="Octaviana S."/>
        </authorList>
    </citation>
    <scope>NUCLEOTIDE SEQUENCE [LARGE SCALE GENOMIC DNA]</scope>
    <source>
        <strain evidence="5 6">PWU37</strain>
    </source>
</reference>
<evidence type="ECO:0000313" key="6">
    <source>
        <dbReference type="Proteomes" id="UP001319180"/>
    </source>
</evidence>
<evidence type="ECO:0000313" key="5">
    <source>
        <dbReference type="EMBL" id="MBT1690562.1"/>
    </source>
</evidence>
<evidence type="ECO:0000256" key="3">
    <source>
        <dbReference type="ARBA" id="ARBA00023295"/>
    </source>
</evidence>
<proteinExistence type="inferred from homology"/>
<evidence type="ECO:0000256" key="2">
    <source>
        <dbReference type="ARBA" id="ARBA00022801"/>
    </source>
</evidence>
<dbReference type="Gene3D" id="3.20.20.70">
    <property type="entry name" value="Aldolase class I"/>
    <property type="match status" value="1"/>
</dbReference>
<protein>
    <submittedName>
        <fullName evidence="5">T9SS type A sorting domain-containing protein</fullName>
    </submittedName>
</protein>
<accession>A0AAP2GGF8</accession>
<dbReference type="SUPFAM" id="SSF51445">
    <property type="entry name" value="(Trans)glycosidases"/>
    <property type="match status" value="1"/>
</dbReference>